<dbReference type="OrthoDB" id="1740937at2759"/>
<comment type="caution">
    <text evidence="1">The sequence shown here is derived from an EMBL/GenBank/DDBJ whole genome shotgun (WGS) entry which is preliminary data.</text>
</comment>
<name>A0A9N7P220_STRHE</name>
<organism evidence="1 2">
    <name type="scientific">Striga hermonthica</name>
    <name type="common">Purple witchweed</name>
    <name type="synonym">Buchnera hermonthica</name>
    <dbReference type="NCBI Taxonomy" id="68872"/>
    <lineage>
        <taxon>Eukaryota</taxon>
        <taxon>Viridiplantae</taxon>
        <taxon>Streptophyta</taxon>
        <taxon>Embryophyta</taxon>
        <taxon>Tracheophyta</taxon>
        <taxon>Spermatophyta</taxon>
        <taxon>Magnoliopsida</taxon>
        <taxon>eudicotyledons</taxon>
        <taxon>Gunneridae</taxon>
        <taxon>Pentapetalae</taxon>
        <taxon>asterids</taxon>
        <taxon>lamiids</taxon>
        <taxon>Lamiales</taxon>
        <taxon>Orobanchaceae</taxon>
        <taxon>Buchnereae</taxon>
        <taxon>Striga</taxon>
    </lineage>
</organism>
<evidence type="ECO:0000313" key="1">
    <source>
        <dbReference type="EMBL" id="CAA0842773.1"/>
    </source>
</evidence>
<reference evidence="1" key="1">
    <citation type="submission" date="2019-12" db="EMBL/GenBank/DDBJ databases">
        <authorList>
            <person name="Scholes J."/>
        </authorList>
    </citation>
    <scope>NUCLEOTIDE SEQUENCE</scope>
</reference>
<accession>A0A9N7P220</accession>
<dbReference type="InterPro" id="IPR012340">
    <property type="entry name" value="NA-bd_OB-fold"/>
</dbReference>
<dbReference type="Gene3D" id="2.40.50.140">
    <property type="entry name" value="Nucleic acid-binding proteins"/>
    <property type="match status" value="1"/>
</dbReference>
<proteinExistence type="predicted"/>
<sequence>MSRKYLHINQINVDTEGWTVITQVVEKSHVQIGRHGKRVPYRKYVLTDSQGTIVSATVYGSAQIEFWDERITQYKRYYVSGAGVQPANPLYQISDYAFTWTIQKGTLVEEYPEKLPPQLPCKIHLQEYGKLRMFAETETLQNVMGVVVHALPRKDVSSKSNTRDLVIVNAE</sequence>
<evidence type="ECO:0000313" key="2">
    <source>
        <dbReference type="Proteomes" id="UP001153555"/>
    </source>
</evidence>
<dbReference type="AlphaFoldDB" id="A0A9N7P220"/>
<protein>
    <submittedName>
        <fullName evidence="1">Uncharacterized protein</fullName>
    </submittedName>
</protein>
<keyword evidence="2" id="KW-1185">Reference proteome</keyword>
<dbReference type="Proteomes" id="UP001153555">
    <property type="component" value="Unassembled WGS sequence"/>
</dbReference>
<gene>
    <name evidence="1" type="ORF">SHERM_08628</name>
</gene>
<dbReference type="EMBL" id="CACSLK010034598">
    <property type="protein sequence ID" value="CAA0842773.1"/>
    <property type="molecule type" value="Genomic_DNA"/>
</dbReference>
<dbReference type="SUPFAM" id="SSF50249">
    <property type="entry name" value="Nucleic acid-binding proteins"/>
    <property type="match status" value="1"/>
</dbReference>